<dbReference type="Pfam" id="PF12202">
    <property type="entry name" value="OSR1_C"/>
    <property type="match status" value="1"/>
</dbReference>
<dbReference type="FunFam" id="3.30.200.20:FF:000494">
    <property type="entry name" value="serine/threonine-protein kinase WNK2 isoform X2"/>
    <property type="match status" value="1"/>
</dbReference>
<dbReference type="FunFam" id="3.10.20.90:FF:000007">
    <property type="entry name" value="Serine/threonine-protein kinase WNK1 isoform 1"/>
    <property type="match status" value="1"/>
</dbReference>
<dbReference type="SUPFAM" id="SSF56112">
    <property type="entry name" value="Protein kinase-like (PK-like)"/>
    <property type="match status" value="1"/>
</dbReference>
<feature type="region of interest" description="Disordered" evidence="14">
    <location>
        <begin position="140"/>
        <end position="210"/>
    </location>
</feature>
<dbReference type="CDD" id="cd14030">
    <property type="entry name" value="STKc_WNK1"/>
    <property type="match status" value="1"/>
</dbReference>
<evidence type="ECO:0000256" key="12">
    <source>
        <dbReference type="ARBA" id="ARBA00048679"/>
    </source>
</evidence>
<feature type="compositionally biased region" description="Low complexity" evidence="14">
    <location>
        <begin position="1383"/>
        <end position="1393"/>
    </location>
</feature>
<evidence type="ECO:0000256" key="7">
    <source>
        <dbReference type="ARBA" id="ARBA00022679"/>
    </source>
</evidence>
<dbReference type="InterPro" id="IPR056865">
    <property type="entry name" value="CCTL2_WNK"/>
</dbReference>
<feature type="region of interest" description="Disordered" evidence="14">
    <location>
        <begin position="1972"/>
        <end position="1999"/>
    </location>
</feature>
<feature type="compositionally biased region" description="Low complexity" evidence="14">
    <location>
        <begin position="1875"/>
        <end position="1893"/>
    </location>
</feature>
<feature type="coiled-coil region" evidence="13">
    <location>
        <begin position="2056"/>
        <end position="2087"/>
    </location>
</feature>
<comment type="catalytic activity">
    <reaction evidence="11">
        <text>L-threonyl-[protein] + ATP = O-phospho-L-threonyl-[protein] + ADP + H(+)</text>
        <dbReference type="Rhea" id="RHEA:46608"/>
        <dbReference type="Rhea" id="RHEA-COMP:11060"/>
        <dbReference type="Rhea" id="RHEA-COMP:11605"/>
        <dbReference type="ChEBI" id="CHEBI:15378"/>
        <dbReference type="ChEBI" id="CHEBI:30013"/>
        <dbReference type="ChEBI" id="CHEBI:30616"/>
        <dbReference type="ChEBI" id="CHEBI:61977"/>
        <dbReference type="ChEBI" id="CHEBI:456216"/>
        <dbReference type="EC" id="2.7.11.1"/>
    </reaction>
</comment>
<dbReference type="EC" id="2.7.11.1" evidence="3"/>
<evidence type="ECO:0000313" key="17">
    <source>
        <dbReference type="Proteomes" id="UP000472261"/>
    </source>
</evidence>
<keyword evidence="9" id="KW-0418">Kinase</keyword>
<keyword evidence="8" id="KW-0547">Nucleotide-binding</keyword>
<comment type="catalytic activity">
    <reaction evidence="12">
        <text>L-seryl-[protein] + ATP = O-phospho-L-seryl-[protein] + ADP + H(+)</text>
        <dbReference type="Rhea" id="RHEA:17989"/>
        <dbReference type="Rhea" id="RHEA-COMP:9863"/>
        <dbReference type="Rhea" id="RHEA-COMP:11604"/>
        <dbReference type="ChEBI" id="CHEBI:15378"/>
        <dbReference type="ChEBI" id="CHEBI:29999"/>
        <dbReference type="ChEBI" id="CHEBI:30616"/>
        <dbReference type="ChEBI" id="CHEBI:83421"/>
        <dbReference type="ChEBI" id="CHEBI:456216"/>
        <dbReference type="EC" id="2.7.11.1"/>
    </reaction>
</comment>
<organism evidence="16 17">
    <name type="scientific">Phasianus colchicus</name>
    <name type="common">Common pheasant</name>
    <dbReference type="NCBI Taxonomy" id="9054"/>
    <lineage>
        <taxon>Eukaryota</taxon>
        <taxon>Metazoa</taxon>
        <taxon>Chordata</taxon>
        <taxon>Craniata</taxon>
        <taxon>Vertebrata</taxon>
        <taxon>Euteleostomi</taxon>
        <taxon>Archelosauria</taxon>
        <taxon>Archosauria</taxon>
        <taxon>Dinosauria</taxon>
        <taxon>Saurischia</taxon>
        <taxon>Theropoda</taxon>
        <taxon>Coelurosauria</taxon>
        <taxon>Aves</taxon>
        <taxon>Neognathae</taxon>
        <taxon>Galloanserae</taxon>
        <taxon>Galliformes</taxon>
        <taxon>Phasianidae</taxon>
        <taxon>Phasianinae</taxon>
        <taxon>Phasianus</taxon>
    </lineage>
</organism>
<keyword evidence="7" id="KW-0808">Transferase</keyword>
<dbReference type="Ensembl" id="ENSPCLT00000005818.1">
    <property type="protein sequence ID" value="ENSPCLP00000004160.1"/>
    <property type="gene ID" value="ENSPCLG00000003606.1"/>
</dbReference>
<dbReference type="InterPro" id="IPR000719">
    <property type="entry name" value="Prot_kinase_dom"/>
</dbReference>
<reference evidence="16" key="1">
    <citation type="submission" date="2025-08" db="UniProtKB">
        <authorList>
            <consortium name="Ensembl"/>
        </authorList>
    </citation>
    <scope>IDENTIFICATION</scope>
</reference>
<feature type="region of interest" description="Disordered" evidence="14">
    <location>
        <begin position="1730"/>
        <end position="1775"/>
    </location>
</feature>
<dbReference type="Gene3D" id="1.10.510.10">
    <property type="entry name" value="Transferase(Phosphotransferase) domain 1"/>
    <property type="match status" value="1"/>
</dbReference>
<feature type="compositionally biased region" description="Polar residues" evidence="14">
    <location>
        <begin position="2129"/>
        <end position="2150"/>
    </location>
</feature>
<feature type="compositionally biased region" description="Low complexity" evidence="14">
    <location>
        <begin position="708"/>
        <end position="740"/>
    </location>
</feature>
<keyword evidence="6" id="KW-0597">Phosphoprotein</keyword>
<keyword evidence="13" id="KW-0175">Coiled coil</keyword>
<dbReference type="Gene3D" id="3.10.20.90">
    <property type="entry name" value="Phosphatidylinositol 3-kinase Catalytic Subunit, Chain A, domain 1"/>
    <property type="match status" value="2"/>
</dbReference>
<evidence type="ECO:0000256" key="2">
    <source>
        <dbReference type="ARBA" id="ARBA00004496"/>
    </source>
</evidence>
<feature type="compositionally biased region" description="Low complexity" evidence="14">
    <location>
        <begin position="748"/>
        <end position="759"/>
    </location>
</feature>
<dbReference type="InterPro" id="IPR050588">
    <property type="entry name" value="WNK_Ser-Thr_kinase"/>
</dbReference>
<dbReference type="PROSITE" id="PS50011">
    <property type="entry name" value="PROTEIN_KINASE_DOM"/>
    <property type="match status" value="1"/>
</dbReference>
<comment type="subcellular location">
    <subcellularLocation>
        <location evidence="2">Cytoplasm</location>
    </subcellularLocation>
</comment>
<feature type="compositionally biased region" description="Basic and acidic residues" evidence="14">
    <location>
        <begin position="197"/>
        <end position="206"/>
    </location>
</feature>
<feature type="compositionally biased region" description="Polar residues" evidence="14">
    <location>
        <begin position="1500"/>
        <end position="1518"/>
    </location>
</feature>
<feature type="region of interest" description="Disordered" evidence="14">
    <location>
        <begin position="2095"/>
        <end position="2179"/>
    </location>
</feature>
<dbReference type="GO" id="GO:0005737">
    <property type="term" value="C:cytoplasm"/>
    <property type="evidence" value="ECO:0007669"/>
    <property type="project" value="UniProtKB-SubCell"/>
</dbReference>
<feature type="region of interest" description="Disordered" evidence="14">
    <location>
        <begin position="1370"/>
        <end position="1393"/>
    </location>
</feature>
<feature type="compositionally biased region" description="Polar residues" evidence="14">
    <location>
        <begin position="1025"/>
        <end position="1053"/>
    </location>
</feature>
<evidence type="ECO:0000313" key="16">
    <source>
        <dbReference type="Ensembl" id="ENSPCLP00000004160.1"/>
    </source>
</evidence>
<feature type="compositionally biased region" description="Low complexity" evidence="14">
    <location>
        <begin position="2118"/>
        <end position="2128"/>
    </location>
</feature>
<gene>
    <name evidence="16" type="primary">WNK1</name>
</gene>
<keyword evidence="17" id="KW-1185">Reference proteome</keyword>
<feature type="region of interest" description="Disordered" evidence="14">
    <location>
        <begin position="578"/>
        <end position="648"/>
    </location>
</feature>
<feature type="region of interest" description="Disordered" evidence="14">
    <location>
        <begin position="2191"/>
        <end position="2226"/>
    </location>
</feature>
<feature type="region of interest" description="Disordered" evidence="14">
    <location>
        <begin position="1016"/>
        <end position="1103"/>
    </location>
</feature>
<dbReference type="FunFam" id="3.10.20.90:FF:000012">
    <property type="entry name" value="Serine/threonine-protein kinase WNK1 isoform 2"/>
    <property type="match status" value="1"/>
</dbReference>
<proteinExistence type="predicted"/>
<evidence type="ECO:0000256" key="14">
    <source>
        <dbReference type="SAM" id="MobiDB-lite"/>
    </source>
</evidence>
<feature type="compositionally biased region" description="Pro residues" evidence="14">
    <location>
        <begin position="10"/>
        <end position="24"/>
    </location>
</feature>
<keyword evidence="10" id="KW-0067">ATP-binding</keyword>
<feature type="compositionally biased region" description="Basic and acidic residues" evidence="14">
    <location>
        <begin position="578"/>
        <end position="593"/>
    </location>
</feature>
<dbReference type="PANTHER" id="PTHR13902">
    <property type="entry name" value="SERINE/THREONINE-PROTEIN KINASE WNK WITH NO LYSINE -RELATED"/>
    <property type="match status" value="1"/>
</dbReference>
<evidence type="ECO:0000256" key="4">
    <source>
        <dbReference type="ARBA" id="ARBA00022490"/>
    </source>
</evidence>
<dbReference type="Gene3D" id="3.30.200.20">
    <property type="entry name" value="Phosphorylase Kinase, domain 1"/>
    <property type="match status" value="1"/>
</dbReference>
<comment type="cofactor">
    <cofactor evidence="1">
        <name>Mg(2+)</name>
        <dbReference type="ChEBI" id="CHEBI:18420"/>
    </cofactor>
</comment>
<protein>
    <recommendedName>
        <fullName evidence="3">non-specific serine/threonine protein kinase</fullName>
        <ecNumber evidence="3">2.7.11.1</ecNumber>
    </recommendedName>
</protein>
<feature type="compositionally biased region" description="Basic and acidic residues" evidence="14">
    <location>
        <begin position="59"/>
        <end position="83"/>
    </location>
</feature>
<feature type="region of interest" description="Disordered" evidence="14">
    <location>
        <begin position="708"/>
        <end position="770"/>
    </location>
</feature>
<feature type="region of interest" description="Disordered" evidence="14">
    <location>
        <begin position="1862"/>
        <end position="1904"/>
    </location>
</feature>
<accession>A0A669PA11</accession>
<sequence>MSGGAADGAPPAPRFLAPPPPPPKNGSSSDSSVGEKLGAAEHAASGTGGASGGAGSGGRSEEYRRRRHTMDKDSRGAAATEHRFFRRSVICDSNATALELPSLQPAAPSAPVSGGSAAPLVSPPECVRTTCIVVGASQAPSLLQQPPPPVPLPLEGRSGQEPPATKDAAPLLPKEEEDEAAALPPTSAAGSTSAASREFEERRTQQEDIEELETKAVGISPDGRFLKFDIEIGRGSFKTVYKGLDTDTTVEVAWCELQDRKLSKSERQRFKEEAGMLKGLQHPNIVRFYDSWESTVKGKKCIVLVTELMTSGTLKTYLKRFKVMKIKVLRSWCRQILKGLQFLHTRTPPIIHRDLKCDNIFITGPTGSVKIGDLGLATLKRASFAKSVIGTPEFMAPEMYEEKYDESVDVYAFGMCMLEMATSEYPYSECQNAAQIYRRVTSGVKPASFDKVAIPEVKEIIEGCIRQNKGERYAIKDLLNHAFFQEETGVRVELAEEDDGEKIAIKLWLRIEDIKKLKGKYKDNEAIEFSFDLERDVPEDVAQEMVESGYVCEGDHKTMAKAIKDRVSLIKRKREQRQLVREEQEKKLQEEGSQKQQLEQQQPSSASHAGSKHPVSVSGTTPVPTTSASVSTQVEPEEPEADQHQQLQFQQPSISILSDGAVDSGQGSSVYTESCVSSQQTVSYGSQHDQPISTAAVQGYAASVGQVQSQQHGGYQPPTVNAQQPASSQQPGQYQLQQPSVSTGATPTQTVSQTQTSQVMPMPQAAAGTQLPVSQPVSIIQGEPQLPVAAPSLTQPSVVPSVPIGSHFLPVGQPLPTSIVPQFSVSQLPVAAPHVSVAQPGFQSLPISMAGGMNQPLLTLATSAAASAVPVGSTVVPSQLPTLMQPVAQLPSQVLPQLLQPAVQSMGLPVSIGQAADASLPAGDALYQGFPSRLPPQYPGDSSVAPSSAVASVSIPSAILSPPLPTDVMTQPGYIAPVVQPYVEQNVLVPMGSVGGQVQVPQPTVSLAQQASSASSQQAVVEGTQGASQTAPSESLPSTQPAQSTPLASSMDSAHSDVASGMSDGNENVPASSGRHEGRTTKRHMRRSVRSRSRHEKTARPKLRILNVSNKGDRVVECQLETHNRKMVTFKFDLDGDNPEEIASIMVQNEFILATERDSFVEQVREIIEKADEMLSEDVSVEPEGDQGLESMQTKDDGFIPGSQKLEFKQPDPTSSMPQRIGVPPSSFTQVVHSAGRRFIVSPVPESRLKEQGFFTSPIPGGKETSDVVAASPLHGPGMNLSHSASSLSLQQAFSEIGHGQMTEGPSTAPPVFNQTIPPFPPALSTMAGSGAPPASIAAPSISVPSSTGVSLPSSVTLPSENAAVGIAPSASVPSSVSPPPASQSGQQLSGGVASSVSAPASFSLTITSQPAQPVTGDITPSISTPASLALPATQVPGVSSLGVVAPAVTSQSTPQIVSSLAAPQTSVALSQAQNVALQLPQLTSSGSVSSLAETTVVSAPQSLPESGQSADKSQPSNAAGLSLPISAPLSSSVATSLCGSVTQPVIHPLLIPPAITSTPVLSQIPGATPVLPQVPLPGVLPQPVTNLPAVQQTLIHSQPQPAPLPNQPHIHCLEADADAQSKAPGIDDIKTLEEKLRSLFSEHGNVGAAHPSVSLETSLIMETTVIPGIPTTVVAPTKPLTSVSTCIPPSSLPLGPAGLPVLTPVATPGQVITPVSYISAPSSVATAVVKPGTSPSKPPLSRVPVLPVGSELPAGTPSSEPLPPFPGPSLTQSQQPLEDLDAKLRRTLSPETVPVTSAPACSVPSVASTAVTGLVSTAAQSLKDASASCGGESSGMASTPGAGVLKMGRFQVSVAVDDVLKESDKPETKPLQFETTSSDSSPLSGSSPESTLVKQAGGRKSEAVAHGIPQPVPVLQLPVDDGQPTKVGRFQVTTTTDQVGRFSVSKTQDEVTCAEREPMTLPLSVDLEQVASSAAAPRKELESRQSPHMNGPSSEPEAAFLSGMAKDLDDGSASPDSLQATASKISLPVQSLSNSFNSSYMSSDNESDIEDEDLKLELRRLREKHLKEIQELQSRQKQEIESLYTKLGKVPPAVIIPPAAPLSGRRRRPTKGKSSKSSRSSSQGNKSPQLSGNLSAQSAPSVLPPQQTLHPPGSVPETGQNHLLQPLKPSPSSENLYSAFTSDGALSVPSLSAPGQGTSSTNAVGATVNSQAPQSQPTAIASSRKGTFTDDLHKLVDNWARDAMNLSGKKVGKGHSNYEGPGMARKFSAPGQLCISMTSSLGATPISAASATSLGPFTKAMCPPQQYGYPAASFAAPWSGTSGPAQQPLGQFQPVGAASLQSFNISGLQKSISNPPGSNLRTT</sequence>
<keyword evidence="5" id="KW-0723">Serine/threonine-protein kinase</keyword>
<dbReference type="Pfam" id="PF00069">
    <property type="entry name" value="Pkinase"/>
    <property type="match status" value="1"/>
</dbReference>
<keyword evidence="4" id="KW-0963">Cytoplasm</keyword>
<evidence type="ECO:0000256" key="8">
    <source>
        <dbReference type="ARBA" id="ARBA00022741"/>
    </source>
</evidence>
<reference evidence="16" key="2">
    <citation type="submission" date="2025-09" db="UniProtKB">
        <authorList>
            <consortium name="Ensembl"/>
        </authorList>
    </citation>
    <scope>IDENTIFICATION</scope>
</reference>
<evidence type="ECO:0000256" key="6">
    <source>
        <dbReference type="ARBA" id="ARBA00022553"/>
    </source>
</evidence>
<feature type="compositionally biased region" description="Gly residues" evidence="14">
    <location>
        <begin position="46"/>
        <end position="58"/>
    </location>
</feature>
<dbReference type="FunFam" id="1.10.510.10:FF:000006">
    <property type="entry name" value="Serine/threonine-protein kinase WNK1 isoform 2"/>
    <property type="match status" value="1"/>
</dbReference>
<evidence type="ECO:0000256" key="5">
    <source>
        <dbReference type="ARBA" id="ARBA00022527"/>
    </source>
</evidence>
<feature type="compositionally biased region" description="Basic residues" evidence="14">
    <location>
        <begin position="2105"/>
        <end position="2117"/>
    </location>
</feature>
<dbReference type="InterPro" id="IPR024678">
    <property type="entry name" value="Kinase_OSR1/WNK_CCT"/>
</dbReference>
<feature type="compositionally biased region" description="Low complexity" evidence="14">
    <location>
        <begin position="181"/>
        <end position="196"/>
    </location>
</feature>
<name>A0A669PA11_PHACC</name>
<evidence type="ECO:0000256" key="1">
    <source>
        <dbReference type="ARBA" id="ARBA00001946"/>
    </source>
</evidence>
<feature type="region of interest" description="Disordered" evidence="14">
    <location>
        <begin position="1500"/>
        <end position="1520"/>
    </location>
</feature>
<dbReference type="PROSITE" id="PS00108">
    <property type="entry name" value="PROTEIN_KINASE_ST"/>
    <property type="match status" value="1"/>
</dbReference>
<feature type="compositionally biased region" description="Low complexity" evidence="14">
    <location>
        <begin position="614"/>
        <end position="634"/>
    </location>
</feature>
<evidence type="ECO:0000256" key="11">
    <source>
        <dbReference type="ARBA" id="ARBA00047899"/>
    </source>
</evidence>
<dbReference type="Pfam" id="PF24889">
    <property type="entry name" value="CCTL2_WNK"/>
    <property type="match status" value="1"/>
</dbReference>
<evidence type="ECO:0000256" key="10">
    <source>
        <dbReference type="ARBA" id="ARBA00022840"/>
    </source>
</evidence>
<dbReference type="Proteomes" id="UP000472261">
    <property type="component" value="Unplaced"/>
</dbReference>
<feature type="region of interest" description="Disordered" evidence="14">
    <location>
        <begin position="1300"/>
        <end position="1335"/>
    </location>
</feature>
<dbReference type="GO" id="GO:0004674">
    <property type="term" value="F:protein serine/threonine kinase activity"/>
    <property type="evidence" value="ECO:0007669"/>
    <property type="project" value="UniProtKB-KW"/>
</dbReference>
<dbReference type="InterPro" id="IPR008271">
    <property type="entry name" value="Ser/Thr_kinase_AS"/>
</dbReference>
<evidence type="ECO:0000256" key="9">
    <source>
        <dbReference type="ARBA" id="ARBA00022777"/>
    </source>
</evidence>
<feature type="domain" description="Protein kinase" evidence="15">
    <location>
        <begin position="226"/>
        <end position="484"/>
    </location>
</feature>
<evidence type="ECO:0000256" key="13">
    <source>
        <dbReference type="SAM" id="Coils"/>
    </source>
</evidence>
<feature type="region of interest" description="Disordered" evidence="14">
    <location>
        <begin position="1"/>
        <end position="86"/>
    </location>
</feature>
<feature type="compositionally biased region" description="Basic residues" evidence="14">
    <location>
        <begin position="1081"/>
        <end position="1103"/>
    </location>
</feature>
<dbReference type="InterPro" id="IPR011009">
    <property type="entry name" value="Kinase-like_dom_sf"/>
</dbReference>
<dbReference type="SMART" id="SM00220">
    <property type="entry name" value="S_TKc"/>
    <property type="match status" value="1"/>
</dbReference>
<evidence type="ECO:0000256" key="3">
    <source>
        <dbReference type="ARBA" id="ARBA00012513"/>
    </source>
</evidence>
<evidence type="ECO:0000259" key="15">
    <source>
        <dbReference type="PROSITE" id="PS50011"/>
    </source>
</evidence>
<dbReference type="GO" id="GO:0005524">
    <property type="term" value="F:ATP binding"/>
    <property type="evidence" value="ECO:0007669"/>
    <property type="project" value="UniProtKB-KW"/>
</dbReference>